<evidence type="ECO:0000313" key="15">
    <source>
        <dbReference type="EMBL" id="MBW4543590.1"/>
    </source>
</evidence>
<protein>
    <submittedName>
        <fullName evidence="15">M48 family metalloprotease</fullName>
        <ecNumber evidence="15">3.4.24.-</ecNumber>
    </submittedName>
</protein>
<feature type="region of interest" description="Disordered" evidence="12">
    <location>
        <begin position="86"/>
        <end position="202"/>
    </location>
</feature>
<dbReference type="SUPFAM" id="SSF48452">
    <property type="entry name" value="TPR-like"/>
    <property type="match status" value="1"/>
</dbReference>
<evidence type="ECO:0000256" key="1">
    <source>
        <dbReference type="ARBA" id="ARBA00001947"/>
    </source>
</evidence>
<feature type="transmembrane region" description="Helical" evidence="13">
    <location>
        <begin position="280"/>
        <end position="300"/>
    </location>
</feature>
<evidence type="ECO:0000256" key="13">
    <source>
        <dbReference type="SAM" id="Phobius"/>
    </source>
</evidence>
<evidence type="ECO:0000256" key="6">
    <source>
        <dbReference type="ARBA" id="ARBA00022723"/>
    </source>
</evidence>
<dbReference type="AlphaFoldDB" id="A0A951PGU6"/>
<feature type="transmembrane region" description="Helical" evidence="13">
    <location>
        <begin position="257"/>
        <end position="274"/>
    </location>
</feature>
<dbReference type="PANTHER" id="PTHR43221">
    <property type="entry name" value="PROTEASE HTPX"/>
    <property type="match status" value="1"/>
</dbReference>
<comment type="cofactor">
    <cofactor evidence="1">
        <name>Zn(2+)</name>
        <dbReference type="ChEBI" id="CHEBI:29105"/>
    </cofactor>
</comment>
<keyword evidence="5 13" id="KW-0812">Transmembrane</keyword>
<keyword evidence="10 15" id="KW-0482">Metalloprotease</keyword>
<keyword evidence="4" id="KW-0645">Protease</keyword>
<feature type="transmembrane region" description="Helical" evidence="13">
    <location>
        <begin position="433"/>
        <end position="456"/>
    </location>
</feature>
<evidence type="ECO:0000256" key="5">
    <source>
        <dbReference type="ARBA" id="ARBA00022692"/>
    </source>
</evidence>
<evidence type="ECO:0000256" key="12">
    <source>
        <dbReference type="SAM" id="MobiDB-lite"/>
    </source>
</evidence>
<evidence type="ECO:0000256" key="3">
    <source>
        <dbReference type="ARBA" id="ARBA00022475"/>
    </source>
</evidence>
<organism evidence="15 16">
    <name type="scientific">Symplocastrum torsivum CPER-KK1</name>
    <dbReference type="NCBI Taxonomy" id="450513"/>
    <lineage>
        <taxon>Bacteria</taxon>
        <taxon>Bacillati</taxon>
        <taxon>Cyanobacteriota</taxon>
        <taxon>Cyanophyceae</taxon>
        <taxon>Oscillatoriophycideae</taxon>
        <taxon>Oscillatoriales</taxon>
        <taxon>Microcoleaceae</taxon>
        <taxon>Symplocastrum</taxon>
    </lineage>
</organism>
<comment type="subcellular location">
    <subcellularLocation>
        <location evidence="2">Cell membrane</location>
        <topology evidence="2">Multi-pass membrane protein</topology>
    </subcellularLocation>
</comment>
<dbReference type="GO" id="GO:0046872">
    <property type="term" value="F:metal ion binding"/>
    <property type="evidence" value="ECO:0007669"/>
    <property type="project" value="UniProtKB-KW"/>
</dbReference>
<proteinExistence type="predicted"/>
<feature type="transmembrane region" description="Helical" evidence="13">
    <location>
        <begin position="792"/>
        <end position="812"/>
    </location>
</feature>
<dbReference type="Gene3D" id="1.25.40.10">
    <property type="entry name" value="Tetratricopeptide repeat domain"/>
    <property type="match status" value="1"/>
</dbReference>
<evidence type="ECO:0000256" key="2">
    <source>
        <dbReference type="ARBA" id="ARBA00004651"/>
    </source>
</evidence>
<dbReference type="GO" id="GO:0004222">
    <property type="term" value="F:metalloendopeptidase activity"/>
    <property type="evidence" value="ECO:0007669"/>
    <property type="project" value="InterPro"/>
</dbReference>
<evidence type="ECO:0000313" key="16">
    <source>
        <dbReference type="Proteomes" id="UP000753908"/>
    </source>
</evidence>
<evidence type="ECO:0000256" key="10">
    <source>
        <dbReference type="ARBA" id="ARBA00023049"/>
    </source>
</evidence>
<sequence>MASVPNPSLDTGLAALKQGNYPIAIAHFEGVYETEIDDSLIVRASKGLVMAYYRSGDPEKAIARCQTLAKHIDPKVREWATTTLSNLTGENLPSPRPQNFGLSNAPQDLETFEPEGLNNPNSASTGFVAFNPTPSTPKSPPRRTPSKIKQPLTGSTKNLPPNSTTQDRQSNLTPTEAPIPERSESVAEHPTQLPTPDLPLSTPQPALFTQWRNSGRAKDWRPLKPLKFIRLWVVEILSAIAFFWVLRFVVEFAMRQTNIILVKLPIFSPIQLFYRNSTPALLIFLGILLIASPWLIDLLLKRFYGLEPLRLSQLSSRSPEAGKVIQSLCRKRRIPLPKLGILPTNAPVALTYGNLPRTARIVVSEGLLAQLADDEIATIYTSQLGHIVHRDFILMSLGVLFIQLPYMVYWLLTQSGERLANLARNKFPSAQQIIPPIILGITGVIASLSYGIYWILQLPLLWFSRARVYYSDRLAVETTGNPNGMTRALLKIALGITQDIQTTRLTSGLLESFNLMQPVGYRQAILLSSCSPLTPFEDVLTWDCTNRYRDWLILSTSHPLLGERLAMLARYAQLWKLETELDLPAIAPASPNNAALVSKLTNIFKALPLLQSTLLAGLVLGSLLRAILWVIGKISDQLNVWQLIWLHNAGPFLNACIMIVFSLCLFAWINRYFPDIKPAAVRNEPDLGESFANPATVPADSQPLQLTGNLLGRRGLLNWLGQDLILQTSTGLVRLHYSSYLGPFGNLLPQRTRPKDLVDQQVTVTGWLRRGATPWLDVETLRASGKVVQAHYPIWLTLLAFVAAIWGAYLIWEA</sequence>
<evidence type="ECO:0000256" key="9">
    <source>
        <dbReference type="ARBA" id="ARBA00022989"/>
    </source>
</evidence>
<feature type="compositionally biased region" description="Polar residues" evidence="12">
    <location>
        <begin position="152"/>
        <end position="174"/>
    </location>
</feature>
<comment type="caution">
    <text evidence="15">The sequence shown here is derived from an EMBL/GenBank/DDBJ whole genome shotgun (WGS) entry which is preliminary data.</text>
</comment>
<dbReference type="PANTHER" id="PTHR43221:SF1">
    <property type="entry name" value="PROTEASE HTPX"/>
    <property type="match status" value="1"/>
</dbReference>
<evidence type="ECO:0000256" key="7">
    <source>
        <dbReference type="ARBA" id="ARBA00022801"/>
    </source>
</evidence>
<reference evidence="15" key="1">
    <citation type="submission" date="2021-05" db="EMBL/GenBank/DDBJ databases">
        <authorList>
            <person name="Pietrasiak N."/>
            <person name="Ward R."/>
            <person name="Stajich J.E."/>
            <person name="Kurbessoian T."/>
        </authorList>
    </citation>
    <scope>NUCLEOTIDE SEQUENCE</scope>
    <source>
        <strain evidence="15">CPER-KK1</strain>
    </source>
</reference>
<keyword evidence="9 13" id="KW-1133">Transmembrane helix</keyword>
<evidence type="ECO:0000256" key="4">
    <source>
        <dbReference type="ARBA" id="ARBA00022670"/>
    </source>
</evidence>
<dbReference type="GO" id="GO:0005886">
    <property type="term" value="C:plasma membrane"/>
    <property type="evidence" value="ECO:0007669"/>
    <property type="project" value="UniProtKB-SubCell"/>
</dbReference>
<evidence type="ECO:0000256" key="8">
    <source>
        <dbReference type="ARBA" id="ARBA00022833"/>
    </source>
</evidence>
<dbReference type="EC" id="3.4.24.-" evidence="15"/>
<keyword evidence="7 15" id="KW-0378">Hydrolase</keyword>
<dbReference type="InterPro" id="IPR011990">
    <property type="entry name" value="TPR-like_helical_dom_sf"/>
</dbReference>
<dbReference type="InterPro" id="IPR001915">
    <property type="entry name" value="Peptidase_M48"/>
</dbReference>
<dbReference type="Proteomes" id="UP000753908">
    <property type="component" value="Unassembled WGS sequence"/>
</dbReference>
<feature type="domain" description="Peptidase M48" evidence="14">
    <location>
        <begin position="319"/>
        <end position="570"/>
    </location>
</feature>
<accession>A0A951PGU6</accession>
<keyword evidence="8" id="KW-0862">Zinc</keyword>
<evidence type="ECO:0000256" key="11">
    <source>
        <dbReference type="ARBA" id="ARBA00023136"/>
    </source>
</evidence>
<reference evidence="15" key="2">
    <citation type="journal article" date="2022" name="Microbiol. Resour. Announc.">
        <title>Metagenome Sequencing to Explore Phylogenomics of Terrestrial Cyanobacteria.</title>
        <authorList>
            <person name="Ward R.D."/>
            <person name="Stajich J.E."/>
            <person name="Johansen J.R."/>
            <person name="Huntemann M."/>
            <person name="Clum A."/>
            <person name="Foster B."/>
            <person name="Foster B."/>
            <person name="Roux S."/>
            <person name="Palaniappan K."/>
            <person name="Varghese N."/>
            <person name="Mukherjee S."/>
            <person name="Reddy T.B.K."/>
            <person name="Daum C."/>
            <person name="Copeland A."/>
            <person name="Chen I.A."/>
            <person name="Ivanova N.N."/>
            <person name="Kyrpides N.C."/>
            <person name="Shapiro N."/>
            <person name="Eloe-Fadrosh E.A."/>
            <person name="Pietrasiak N."/>
        </authorList>
    </citation>
    <scope>NUCLEOTIDE SEQUENCE</scope>
    <source>
        <strain evidence="15">CPER-KK1</strain>
    </source>
</reference>
<gene>
    <name evidence="15" type="ORF">KME25_03940</name>
</gene>
<keyword evidence="3" id="KW-1003">Cell membrane</keyword>
<dbReference type="GO" id="GO:0006508">
    <property type="term" value="P:proteolysis"/>
    <property type="evidence" value="ECO:0007669"/>
    <property type="project" value="UniProtKB-KW"/>
</dbReference>
<feature type="transmembrane region" description="Helical" evidence="13">
    <location>
        <begin position="392"/>
        <end position="413"/>
    </location>
</feature>
<evidence type="ECO:0000259" key="14">
    <source>
        <dbReference type="Pfam" id="PF01435"/>
    </source>
</evidence>
<feature type="transmembrane region" description="Helical" evidence="13">
    <location>
        <begin position="609"/>
        <end position="631"/>
    </location>
</feature>
<name>A0A951PGU6_9CYAN</name>
<keyword evidence="6" id="KW-0479">Metal-binding</keyword>
<feature type="transmembrane region" description="Helical" evidence="13">
    <location>
        <begin position="231"/>
        <end position="250"/>
    </location>
</feature>
<keyword evidence="11 13" id="KW-0472">Membrane</keyword>
<feature type="transmembrane region" description="Helical" evidence="13">
    <location>
        <begin position="651"/>
        <end position="669"/>
    </location>
</feature>
<dbReference type="Pfam" id="PF01435">
    <property type="entry name" value="Peptidase_M48"/>
    <property type="match status" value="1"/>
</dbReference>
<dbReference type="InterPro" id="IPR050083">
    <property type="entry name" value="HtpX_protease"/>
</dbReference>
<dbReference type="Gene3D" id="3.30.2010.10">
    <property type="entry name" value="Metalloproteases ('zincins'), catalytic domain"/>
    <property type="match status" value="1"/>
</dbReference>
<dbReference type="EMBL" id="JAHHIF010000004">
    <property type="protein sequence ID" value="MBW4543590.1"/>
    <property type="molecule type" value="Genomic_DNA"/>
</dbReference>